<organism evidence="2 3">
    <name type="scientific">Decorospora gaudefroyi</name>
    <dbReference type="NCBI Taxonomy" id="184978"/>
    <lineage>
        <taxon>Eukaryota</taxon>
        <taxon>Fungi</taxon>
        <taxon>Dikarya</taxon>
        <taxon>Ascomycota</taxon>
        <taxon>Pezizomycotina</taxon>
        <taxon>Dothideomycetes</taxon>
        <taxon>Pleosporomycetidae</taxon>
        <taxon>Pleosporales</taxon>
        <taxon>Pleosporineae</taxon>
        <taxon>Pleosporaceae</taxon>
        <taxon>Decorospora</taxon>
    </lineage>
</organism>
<gene>
    <name evidence="2" type="ORF">BDW02DRAFT_548590</name>
</gene>
<dbReference type="InterPro" id="IPR050700">
    <property type="entry name" value="YIM1/Zinc_Alcohol_DH_Fams"/>
</dbReference>
<dbReference type="AlphaFoldDB" id="A0A6A5KLE7"/>
<dbReference type="GO" id="GO:0016491">
    <property type="term" value="F:oxidoreductase activity"/>
    <property type="evidence" value="ECO:0007669"/>
    <property type="project" value="InterPro"/>
</dbReference>
<dbReference type="Gene3D" id="3.90.180.10">
    <property type="entry name" value="Medium-chain alcohol dehydrogenases, catalytic domain"/>
    <property type="match status" value="1"/>
</dbReference>
<dbReference type="InterPro" id="IPR011032">
    <property type="entry name" value="GroES-like_sf"/>
</dbReference>
<dbReference type="SUPFAM" id="SSF50129">
    <property type="entry name" value="GroES-like"/>
    <property type="match status" value="1"/>
</dbReference>
<dbReference type="PANTHER" id="PTHR11695">
    <property type="entry name" value="ALCOHOL DEHYDROGENASE RELATED"/>
    <property type="match status" value="1"/>
</dbReference>
<accession>A0A6A5KLE7</accession>
<dbReference type="CDD" id="cd08267">
    <property type="entry name" value="MDR1"/>
    <property type="match status" value="1"/>
</dbReference>
<protein>
    <submittedName>
        <fullName evidence="2">GroES-like protein</fullName>
    </submittedName>
</protein>
<proteinExistence type="predicted"/>
<dbReference type="InterPro" id="IPR036291">
    <property type="entry name" value="NAD(P)-bd_dom_sf"/>
</dbReference>
<keyword evidence="3" id="KW-1185">Reference proteome</keyword>
<dbReference type="PANTHER" id="PTHR11695:SF294">
    <property type="entry name" value="RETICULON-4-INTERACTING PROTEIN 1, MITOCHONDRIAL"/>
    <property type="match status" value="1"/>
</dbReference>
<dbReference type="OrthoDB" id="201656at2759"/>
<dbReference type="SUPFAM" id="SSF51735">
    <property type="entry name" value="NAD(P)-binding Rossmann-fold domains"/>
    <property type="match status" value="1"/>
</dbReference>
<dbReference type="Gene3D" id="3.40.50.720">
    <property type="entry name" value="NAD(P)-binding Rossmann-like Domain"/>
    <property type="match status" value="1"/>
</dbReference>
<evidence type="ECO:0000313" key="2">
    <source>
        <dbReference type="EMBL" id="KAF1835194.1"/>
    </source>
</evidence>
<dbReference type="Proteomes" id="UP000800040">
    <property type="component" value="Unassembled WGS sequence"/>
</dbReference>
<reference evidence="2" key="1">
    <citation type="submission" date="2020-01" db="EMBL/GenBank/DDBJ databases">
        <authorList>
            <consortium name="DOE Joint Genome Institute"/>
            <person name="Haridas S."/>
            <person name="Albert R."/>
            <person name="Binder M."/>
            <person name="Bloem J."/>
            <person name="Labutti K."/>
            <person name="Salamov A."/>
            <person name="Andreopoulos B."/>
            <person name="Baker S.E."/>
            <person name="Barry K."/>
            <person name="Bills G."/>
            <person name="Bluhm B.H."/>
            <person name="Cannon C."/>
            <person name="Castanera R."/>
            <person name="Culley D.E."/>
            <person name="Daum C."/>
            <person name="Ezra D."/>
            <person name="Gonzalez J.B."/>
            <person name="Henrissat B."/>
            <person name="Kuo A."/>
            <person name="Liang C."/>
            <person name="Lipzen A."/>
            <person name="Lutzoni F."/>
            <person name="Magnuson J."/>
            <person name="Mondo S."/>
            <person name="Nolan M."/>
            <person name="Ohm R."/>
            <person name="Pangilinan J."/>
            <person name="Park H.-J."/>
            <person name="Ramirez L."/>
            <person name="Alfaro M."/>
            <person name="Sun H."/>
            <person name="Tritt A."/>
            <person name="Yoshinaga Y."/>
            <person name="Zwiers L.-H."/>
            <person name="Turgeon B.G."/>
            <person name="Goodwin S.B."/>
            <person name="Spatafora J.W."/>
            <person name="Crous P.W."/>
            <person name="Grigoriev I.V."/>
        </authorList>
    </citation>
    <scope>NUCLEOTIDE SEQUENCE</scope>
    <source>
        <strain evidence="2">P77</strain>
    </source>
</reference>
<dbReference type="EMBL" id="ML975290">
    <property type="protein sequence ID" value="KAF1835194.1"/>
    <property type="molecule type" value="Genomic_DNA"/>
</dbReference>
<dbReference type="InterPro" id="IPR013154">
    <property type="entry name" value="ADH-like_N"/>
</dbReference>
<evidence type="ECO:0000313" key="3">
    <source>
        <dbReference type="Proteomes" id="UP000800040"/>
    </source>
</evidence>
<dbReference type="InterPro" id="IPR020843">
    <property type="entry name" value="ER"/>
</dbReference>
<name>A0A6A5KLE7_9PLEO</name>
<dbReference type="SMART" id="SM00829">
    <property type="entry name" value="PKS_ER"/>
    <property type="match status" value="1"/>
</dbReference>
<sequence>MSTSSIGNAMKAWTHTCSGLPPDVLILSSLPVPTITAPTQILIQVSHCALNPGGSIIMQLLPFFFRASPAIPEMDFSGTVVSLGSGVPRDRKLEPGTPVFGTVPVSQHAKSTSGALAEYVVVDHTAIVKKPDAPSLAEVAGLGIAGATALELMKAAKLRPGNSVLVNGASGGIGHLVLQMCQHAVGPNGRVVATCSSRNMEWLEKLSTEPNGPKDGSTGTVQVVDYVAHAPVYEYLAQSFGQSRFDAVIDAVGIQDIFHHSPAFLAEGKPHITVGARARSYTYAGILSSVGAMAKNMLLPPWLGGTPRRYIQVTGVSNLVALEELAMMVGDGTLKVHLDRVVSMEKTQEAYEHLLSGHAQGKIVVAVSGTTKE</sequence>
<dbReference type="Pfam" id="PF13602">
    <property type="entry name" value="ADH_zinc_N_2"/>
    <property type="match status" value="1"/>
</dbReference>
<feature type="domain" description="Enoyl reductase (ER)" evidence="1">
    <location>
        <begin position="19"/>
        <end position="365"/>
    </location>
</feature>
<dbReference type="Pfam" id="PF08240">
    <property type="entry name" value="ADH_N"/>
    <property type="match status" value="1"/>
</dbReference>
<dbReference type="GO" id="GO:0005739">
    <property type="term" value="C:mitochondrion"/>
    <property type="evidence" value="ECO:0007669"/>
    <property type="project" value="TreeGrafter"/>
</dbReference>
<evidence type="ECO:0000259" key="1">
    <source>
        <dbReference type="SMART" id="SM00829"/>
    </source>
</evidence>